<evidence type="ECO:0000313" key="1">
    <source>
        <dbReference type="EMBL" id="QHJ00053.1"/>
    </source>
</evidence>
<sequence>MSSVLLTAGLSAHAAGPLIDTSGQRIAFDAFQLCAQLNLPENFSKVVDAQLTAAAAIANCRDEELTLAGQFALENPGTGGTREFIENQRRLVIADLVDWIRGVKRRQGSSGR</sequence>
<proteinExistence type="predicted"/>
<name>A0A857JAP5_9BURK</name>
<evidence type="ECO:0000313" key="2">
    <source>
        <dbReference type="Proteomes" id="UP000464787"/>
    </source>
</evidence>
<dbReference type="RefSeq" id="WP_160553863.1">
    <property type="nucleotide sequence ID" value="NZ_CP047650.1"/>
</dbReference>
<dbReference type="AlphaFoldDB" id="A0A857JAP5"/>
<dbReference type="Proteomes" id="UP000464787">
    <property type="component" value="Chromosome"/>
</dbReference>
<dbReference type="EMBL" id="CP047650">
    <property type="protein sequence ID" value="QHJ00053.1"/>
    <property type="molecule type" value="Genomic_DNA"/>
</dbReference>
<keyword evidence="2" id="KW-1185">Reference proteome</keyword>
<organism evidence="1 2">
    <name type="scientific">Xylophilus rhododendri</name>
    <dbReference type="NCBI Taxonomy" id="2697032"/>
    <lineage>
        <taxon>Bacteria</taxon>
        <taxon>Pseudomonadati</taxon>
        <taxon>Pseudomonadota</taxon>
        <taxon>Betaproteobacteria</taxon>
        <taxon>Burkholderiales</taxon>
        <taxon>Xylophilus</taxon>
    </lineage>
</organism>
<accession>A0A857JAP5</accession>
<gene>
    <name evidence="1" type="ORF">GT347_19940</name>
</gene>
<protein>
    <submittedName>
        <fullName evidence="1">Uncharacterized protein</fullName>
    </submittedName>
</protein>
<reference evidence="1 2" key="1">
    <citation type="submission" date="2020-01" db="EMBL/GenBank/DDBJ databases">
        <title>Genome sequencing of strain KACC 21265.</title>
        <authorList>
            <person name="Heo J."/>
            <person name="Kim S.-J."/>
            <person name="Kim J.-S."/>
            <person name="Hong S.-B."/>
            <person name="Kwon S.-W."/>
        </authorList>
    </citation>
    <scope>NUCLEOTIDE SEQUENCE [LARGE SCALE GENOMIC DNA]</scope>
    <source>
        <strain evidence="1 2">KACC 21265</strain>
    </source>
</reference>
<dbReference type="KEGG" id="xyk:GT347_19940"/>